<keyword evidence="2" id="KW-1185">Reference proteome</keyword>
<evidence type="ECO:0000313" key="1">
    <source>
        <dbReference type="EMBL" id="SFM37195.1"/>
    </source>
</evidence>
<sequence>MSIGKVKRQIDGFLDNLYKIIVQTNNATERAYGFTKAASSDHY</sequence>
<protein>
    <submittedName>
        <fullName evidence="1">Uncharacterized protein</fullName>
    </submittedName>
</protein>
<accession>A0A1I4QBV1</accession>
<dbReference type="EMBL" id="FOUF01000014">
    <property type="protein sequence ID" value="SFM37195.1"/>
    <property type="molecule type" value="Genomic_DNA"/>
</dbReference>
<reference evidence="1 2" key="1">
    <citation type="submission" date="2016-10" db="EMBL/GenBank/DDBJ databases">
        <authorList>
            <person name="de Groot N.N."/>
        </authorList>
    </citation>
    <scope>NUCLEOTIDE SEQUENCE [LARGE SCALE GENOMIC DNA]</scope>
    <source>
        <strain evidence="1 2">Nm146</strain>
    </source>
</reference>
<proteinExistence type="predicted"/>
<evidence type="ECO:0000313" key="2">
    <source>
        <dbReference type="Proteomes" id="UP000199561"/>
    </source>
</evidence>
<gene>
    <name evidence="1" type="ORF">SAMN05421880_11453</name>
</gene>
<dbReference type="Proteomes" id="UP000199561">
    <property type="component" value="Unassembled WGS sequence"/>
</dbReference>
<dbReference type="AlphaFoldDB" id="A0A1I4QBV1"/>
<name>A0A1I4QBV1_9PROT</name>
<organism evidence="1 2">
    <name type="scientific">Nitrosomonas nitrosa</name>
    <dbReference type="NCBI Taxonomy" id="52442"/>
    <lineage>
        <taxon>Bacteria</taxon>
        <taxon>Pseudomonadati</taxon>
        <taxon>Pseudomonadota</taxon>
        <taxon>Betaproteobacteria</taxon>
        <taxon>Nitrosomonadales</taxon>
        <taxon>Nitrosomonadaceae</taxon>
        <taxon>Nitrosomonas</taxon>
    </lineage>
</organism>